<comment type="caution">
    <text evidence="1">The sequence shown here is derived from an EMBL/GenBank/DDBJ whole genome shotgun (WGS) entry which is preliminary data.</text>
</comment>
<keyword evidence="2" id="KW-1185">Reference proteome</keyword>
<gene>
    <name evidence="1" type="ORF">FCALED_LOCUS8508</name>
</gene>
<evidence type="ECO:0000313" key="2">
    <source>
        <dbReference type="Proteomes" id="UP000789570"/>
    </source>
</evidence>
<sequence>MSLKYFIENEFIIEYHPSSCYTSREIDYSAELGRFLIEDFSSSNFVEFNDALAKNNLAESMEDSSSKTIINYAEVLTTEYSDYLMEDLNIEHLEEDELEKRVLYFSKRLDFYTKQLNDKKTRKINVN</sequence>
<reference evidence="1" key="1">
    <citation type="submission" date="2021-06" db="EMBL/GenBank/DDBJ databases">
        <authorList>
            <person name="Kallberg Y."/>
            <person name="Tangrot J."/>
            <person name="Rosling A."/>
        </authorList>
    </citation>
    <scope>NUCLEOTIDE SEQUENCE</scope>
    <source>
        <strain evidence="1">UK204</strain>
    </source>
</reference>
<dbReference type="AlphaFoldDB" id="A0A9N9GFS8"/>
<proteinExistence type="predicted"/>
<name>A0A9N9GFS8_9GLOM</name>
<accession>A0A9N9GFS8</accession>
<protein>
    <submittedName>
        <fullName evidence="1">16387_t:CDS:1</fullName>
    </submittedName>
</protein>
<dbReference type="Proteomes" id="UP000789570">
    <property type="component" value="Unassembled WGS sequence"/>
</dbReference>
<organism evidence="1 2">
    <name type="scientific">Funneliformis caledonium</name>
    <dbReference type="NCBI Taxonomy" id="1117310"/>
    <lineage>
        <taxon>Eukaryota</taxon>
        <taxon>Fungi</taxon>
        <taxon>Fungi incertae sedis</taxon>
        <taxon>Mucoromycota</taxon>
        <taxon>Glomeromycotina</taxon>
        <taxon>Glomeromycetes</taxon>
        <taxon>Glomerales</taxon>
        <taxon>Glomeraceae</taxon>
        <taxon>Funneliformis</taxon>
    </lineage>
</organism>
<dbReference type="EMBL" id="CAJVPQ010002496">
    <property type="protein sequence ID" value="CAG8599286.1"/>
    <property type="molecule type" value="Genomic_DNA"/>
</dbReference>
<evidence type="ECO:0000313" key="1">
    <source>
        <dbReference type="EMBL" id="CAG8599286.1"/>
    </source>
</evidence>